<evidence type="ECO:0000313" key="1">
    <source>
        <dbReference type="EMBL" id="QBZ61932.1"/>
    </source>
</evidence>
<sequence length="128" mass="14622">MVDKWIGYLGEKNVRKNTLFHRLPSNAALAGQGWFLGRRFEKKAAFGTKRDLLGVERNVAQLPFSWGPDRTALYNKMNKERGRLSKEINQKLDGMVGFLLLQALSRLVAQLKLRGMDEGTKWKKLMSA</sequence>
<organism evidence="1 2">
    <name type="scientific">Pyricularia oryzae</name>
    <name type="common">Rice blast fungus</name>
    <name type="synonym">Magnaporthe oryzae</name>
    <dbReference type="NCBI Taxonomy" id="318829"/>
    <lineage>
        <taxon>Eukaryota</taxon>
        <taxon>Fungi</taxon>
        <taxon>Dikarya</taxon>
        <taxon>Ascomycota</taxon>
        <taxon>Pezizomycotina</taxon>
        <taxon>Sordariomycetes</taxon>
        <taxon>Sordariomycetidae</taxon>
        <taxon>Magnaporthales</taxon>
        <taxon>Pyriculariaceae</taxon>
        <taxon>Pyricularia</taxon>
    </lineage>
</organism>
<reference evidence="1 2" key="1">
    <citation type="journal article" date="2019" name="Mol. Biol. Evol.">
        <title>Blast fungal genomes show frequent chromosomal changes, gene gains and losses, and effector gene turnover.</title>
        <authorList>
            <person name="Gomez Luciano L.B."/>
            <person name="Jason Tsai I."/>
            <person name="Chuma I."/>
            <person name="Tosa Y."/>
            <person name="Chen Y.H."/>
            <person name="Li J.Y."/>
            <person name="Li M.Y."/>
            <person name="Jade Lu M.Y."/>
            <person name="Nakayashiki H."/>
            <person name="Li W.H."/>
        </authorList>
    </citation>
    <scope>NUCLEOTIDE SEQUENCE [LARGE SCALE GENOMIC DNA]</scope>
    <source>
        <strain evidence="1">MZ5-1-6</strain>
    </source>
</reference>
<accession>A0A4P7NIS4</accession>
<protein>
    <submittedName>
        <fullName evidence="1">Uncharacterized protein</fullName>
    </submittedName>
</protein>
<dbReference type="EMBL" id="CP034207">
    <property type="protein sequence ID" value="QBZ61932.1"/>
    <property type="molecule type" value="Genomic_DNA"/>
</dbReference>
<dbReference type="Proteomes" id="UP000294847">
    <property type="component" value="Chromosome 4"/>
</dbReference>
<dbReference type="AlphaFoldDB" id="A0A4P7NIS4"/>
<proteinExistence type="predicted"/>
<name>A0A4P7NIS4_PYROR</name>
<gene>
    <name evidence="1" type="ORF">PoMZ_08893</name>
</gene>
<evidence type="ECO:0000313" key="2">
    <source>
        <dbReference type="Proteomes" id="UP000294847"/>
    </source>
</evidence>